<dbReference type="Gene3D" id="3.30.70.270">
    <property type="match status" value="1"/>
</dbReference>
<organism evidence="2 3">
    <name type="scientific">Acropora cervicornis</name>
    <name type="common">Staghorn coral</name>
    <dbReference type="NCBI Taxonomy" id="6130"/>
    <lineage>
        <taxon>Eukaryota</taxon>
        <taxon>Metazoa</taxon>
        <taxon>Cnidaria</taxon>
        <taxon>Anthozoa</taxon>
        <taxon>Hexacorallia</taxon>
        <taxon>Scleractinia</taxon>
        <taxon>Astrocoeniina</taxon>
        <taxon>Acroporidae</taxon>
        <taxon>Acropora</taxon>
    </lineage>
</organism>
<dbReference type="PANTHER" id="PTHR33050:SF7">
    <property type="entry name" value="RIBONUCLEASE H"/>
    <property type="match status" value="1"/>
</dbReference>
<sequence length="230" mass="25444">MDTLNTITKLVDKDCFMASIDLKDAYYSIPIAAPYRQYLRFSWRGNLYQFTCLPNGLSCGPRKFTKLLKPALSALHLKGHISSGYIDDLYLQGATYKDCCHPFPSKEDSGGQSGRSMCVAKLANTTMVPKSNANGHEITGQAKSMQDAAVSAKPTGTDTPLTQQAGPLNMPLVRKTLTLKTYPHQNHYGLVAPRYRQTIPLLSWERFCAQKAIVVKDASTENGIDFTRMA</sequence>
<evidence type="ECO:0000313" key="2">
    <source>
        <dbReference type="EMBL" id="KAK2551592.1"/>
    </source>
</evidence>
<name>A0AAD9PYT0_ACRCE</name>
<proteinExistence type="predicted"/>
<accession>A0AAD9PYT0</accession>
<feature type="domain" description="Reverse transcriptase" evidence="1">
    <location>
        <begin position="9"/>
        <end position="98"/>
    </location>
</feature>
<dbReference type="InterPro" id="IPR052055">
    <property type="entry name" value="Hepadnavirus_pol/RT"/>
</dbReference>
<dbReference type="EMBL" id="JARQWQ010000096">
    <property type="protein sequence ID" value="KAK2551592.1"/>
    <property type="molecule type" value="Genomic_DNA"/>
</dbReference>
<dbReference type="Proteomes" id="UP001249851">
    <property type="component" value="Unassembled WGS sequence"/>
</dbReference>
<dbReference type="InterPro" id="IPR043502">
    <property type="entry name" value="DNA/RNA_pol_sf"/>
</dbReference>
<evidence type="ECO:0000259" key="1">
    <source>
        <dbReference type="Pfam" id="PF00078"/>
    </source>
</evidence>
<dbReference type="Pfam" id="PF00078">
    <property type="entry name" value="RVT_1"/>
    <property type="match status" value="1"/>
</dbReference>
<dbReference type="SUPFAM" id="SSF56672">
    <property type="entry name" value="DNA/RNA polymerases"/>
    <property type="match status" value="1"/>
</dbReference>
<reference evidence="2" key="2">
    <citation type="journal article" date="2023" name="Science">
        <title>Genomic signatures of disease resistance in endangered staghorn corals.</title>
        <authorList>
            <person name="Vollmer S.V."/>
            <person name="Selwyn J.D."/>
            <person name="Despard B.A."/>
            <person name="Roesel C.L."/>
        </authorList>
    </citation>
    <scope>NUCLEOTIDE SEQUENCE</scope>
    <source>
        <strain evidence="2">K2</strain>
    </source>
</reference>
<keyword evidence="3" id="KW-1185">Reference proteome</keyword>
<reference evidence="2" key="1">
    <citation type="journal article" date="2023" name="G3 (Bethesda)">
        <title>Whole genome assembly and annotation of the endangered Caribbean coral Acropora cervicornis.</title>
        <authorList>
            <person name="Selwyn J.D."/>
            <person name="Vollmer S.V."/>
        </authorList>
    </citation>
    <scope>NUCLEOTIDE SEQUENCE</scope>
    <source>
        <strain evidence="2">K2</strain>
    </source>
</reference>
<dbReference type="CDD" id="cd03714">
    <property type="entry name" value="RT_DIRS1"/>
    <property type="match status" value="1"/>
</dbReference>
<dbReference type="InterPro" id="IPR000477">
    <property type="entry name" value="RT_dom"/>
</dbReference>
<dbReference type="Gene3D" id="3.10.10.10">
    <property type="entry name" value="HIV Type 1 Reverse Transcriptase, subunit A, domain 1"/>
    <property type="match status" value="1"/>
</dbReference>
<dbReference type="AlphaFoldDB" id="A0AAD9PYT0"/>
<evidence type="ECO:0000313" key="3">
    <source>
        <dbReference type="Proteomes" id="UP001249851"/>
    </source>
</evidence>
<gene>
    <name evidence="2" type="ORF">P5673_027573</name>
</gene>
<protein>
    <recommendedName>
        <fullName evidence="1">Reverse transcriptase domain-containing protein</fullName>
    </recommendedName>
</protein>
<dbReference type="PANTHER" id="PTHR33050">
    <property type="entry name" value="REVERSE TRANSCRIPTASE DOMAIN-CONTAINING PROTEIN"/>
    <property type="match status" value="1"/>
</dbReference>
<comment type="caution">
    <text evidence="2">The sequence shown here is derived from an EMBL/GenBank/DDBJ whole genome shotgun (WGS) entry which is preliminary data.</text>
</comment>
<dbReference type="InterPro" id="IPR043128">
    <property type="entry name" value="Rev_trsase/Diguanyl_cyclase"/>
</dbReference>